<evidence type="ECO:0000256" key="1">
    <source>
        <dbReference type="ARBA" id="ARBA00004141"/>
    </source>
</evidence>
<dbReference type="EMBL" id="JAUYVH010000005">
    <property type="protein sequence ID" value="MDQ9170711.1"/>
    <property type="molecule type" value="Genomic_DNA"/>
</dbReference>
<evidence type="ECO:0000256" key="6">
    <source>
        <dbReference type="ARBA" id="ARBA00023136"/>
    </source>
</evidence>
<evidence type="ECO:0000256" key="2">
    <source>
        <dbReference type="ARBA" id="ARBA00005551"/>
    </source>
</evidence>
<dbReference type="PROSITE" id="PS51201">
    <property type="entry name" value="RCK_N"/>
    <property type="match status" value="1"/>
</dbReference>
<evidence type="ECO:0000256" key="3">
    <source>
        <dbReference type="ARBA" id="ARBA00022448"/>
    </source>
</evidence>
<evidence type="ECO:0000256" key="7">
    <source>
        <dbReference type="SAM" id="Phobius"/>
    </source>
</evidence>
<dbReference type="PANTHER" id="PTHR42751">
    <property type="entry name" value="SODIUM/HYDROGEN EXCHANGER FAMILY/TRKA DOMAIN PROTEIN"/>
    <property type="match status" value="1"/>
</dbReference>
<feature type="domain" description="RCK N-terminal" evidence="8">
    <location>
        <begin position="410"/>
        <end position="537"/>
    </location>
</feature>
<dbReference type="InterPro" id="IPR006153">
    <property type="entry name" value="Cation/H_exchanger_TM"/>
</dbReference>
<dbReference type="Pfam" id="PF00999">
    <property type="entry name" value="Na_H_Exchanger"/>
    <property type="match status" value="1"/>
</dbReference>
<accession>A0ABU1BNZ4</accession>
<keyword evidence="5 7" id="KW-1133">Transmembrane helix</keyword>
<comment type="subcellular location">
    <subcellularLocation>
        <location evidence="1">Membrane</location>
        <topology evidence="1">Multi-pass membrane protein</topology>
    </subcellularLocation>
</comment>
<feature type="transmembrane region" description="Helical" evidence="7">
    <location>
        <begin position="6"/>
        <end position="25"/>
    </location>
</feature>
<feature type="transmembrane region" description="Helical" evidence="7">
    <location>
        <begin position="146"/>
        <end position="168"/>
    </location>
</feature>
<feature type="transmembrane region" description="Helical" evidence="7">
    <location>
        <begin position="56"/>
        <end position="73"/>
    </location>
</feature>
<comment type="similarity">
    <text evidence="2">Belongs to the monovalent cation:proton antiporter 2 (CPA2) transporter (TC 2.A.37) family.</text>
</comment>
<feature type="transmembrane region" description="Helical" evidence="7">
    <location>
        <begin position="114"/>
        <end position="134"/>
    </location>
</feature>
<name>A0ABU1BNZ4_9BURK</name>
<proteinExistence type="inferred from homology"/>
<dbReference type="Proteomes" id="UP001225596">
    <property type="component" value="Unassembled WGS sequence"/>
</dbReference>
<reference evidence="9 10" key="1">
    <citation type="submission" date="2023-08" db="EMBL/GenBank/DDBJ databases">
        <title>Oxalobacteraceae gen .nov., isolated from river sludge outside the plant.</title>
        <authorList>
            <person name="Zhao S.Y."/>
        </authorList>
    </citation>
    <scope>NUCLEOTIDE SEQUENCE [LARGE SCALE GENOMIC DNA]</scope>
    <source>
        <strain evidence="9 10">R-40</strain>
    </source>
</reference>
<keyword evidence="4 7" id="KW-0812">Transmembrane</keyword>
<dbReference type="InterPro" id="IPR036291">
    <property type="entry name" value="NAD(P)-bd_dom_sf"/>
</dbReference>
<evidence type="ECO:0000259" key="8">
    <source>
        <dbReference type="PROSITE" id="PS51201"/>
    </source>
</evidence>
<organism evidence="9 10">
    <name type="scientific">Keguizhuia sedimenti</name>
    <dbReference type="NCBI Taxonomy" id="3064264"/>
    <lineage>
        <taxon>Bacteria</taxon>
        <taxon>Pseudomonadati</taxon>
        <taxon>Pseudomonadota</taxon>
        <taxon>Betaproteobacteria</taxon>
        <taxon>Burkholderiales</taxon>
        <taxon>Oxalobacteraceae</taxon>
        <taxon>Keguizhuia</taxon>
    </lineage>
</organism>
<feature type="transmembrane region" description="Helical" evidence="7">
    <location>
        <begin position="85"/>
        <end position="108"/>
    </location>
</feature>
<evidence type="ECO:0000256" key="4">
    <source>
        <dbReference type="ARBA" id="ARBA00022692"/>
    </source>
</evidence>
<evidence type="ECO:0000313" key="9">
    <source>
        <dbReference type="EMBL" id="MDQ9170711.1"/>
    </source>
</evidence>
<dbReference type="Pfam" id="PF02254">
    <property type="entry name" value="TrkA_N"/>
    <property type="match status" value="1"/>
</dbReference>
<feature type="transmembrane region" description="Helical" evidence="7">
    <location>
        <begin position="324"/>
        <end position="347"/>
    </location>
</feature>
<keyword evidence="10" id="KW-1185">Reference proteome</keyword>
<dbReference type="InterPro" id="IPR003148">
    <property type="entry name" value="RCK_N"/>
</dbReference>
<feature type="transmembrane region" description="Helical" evidence="7">
    <location>
        <begin position="215"/>
        <end position="237"/>
    </location>
</feature>
<keyword evidence="6 7" id="KW-0472">Membrane</keyword>
<dbReference type="InterPro" id="IPR038770">
    <property type="entry name" value="Na+/solute_symporter_sf"/>
</dbReference>
<evidence type="ECO:0000313" key="10">
    <source>
        <dbReference type="Proteomes" id="UP001225596"/>
    </source>
</evidence>
<gene>
    <name evidence="9" type="ORF">Q8A64_09855</name>
</gene>
<feature type="transmembrane region" description="Helical" evidence="7">
    <location>
        <begin position="30"/>
        <end position="50"/>
    </location>
</feature>
<dbReference type="RefSeq" id="WP_338436649.1">
    <property type="nucleotide sequence ID" value="NZ_JAUYVH010000005.1"/>
</dbReference>
<dbReference type="PANTHER" id="PTHR42751:SF3">
    <property type="entry name" value="SODIUM_GLUTAMATE SYMPORTER"/>
    <property type="match status" value="1"/>
</dbReference>
<comment type="caution">
    <text evidence="9">The sequence shown here is derived from an EMBL/GenBank/DDBJ whole genome shotgun (WGS) entry which is preliminary data.</text>
</comment>
<feature type="transmembrane region" description="Helical" evidence="7">
    <location>
        <begin position="180"/>
        <end position="203"/>
    </location>
</feature>
<evidence type="ECO:0000256" key="5">
    <source>
        <dbReference type="ARBA" id="ARBA00022989"/>
    </source>
</evidence>
<protein>
    <submittedName>
        <fullName evidence="9">Cation:proton antiporter</fullName>
    </submittedName>
</protein>
<feature type="transmembrane region" description="Helical" evidence="7">
    <location>
        <begin position="353"/>
        <end position="374"/>
    </location>
</feature>
<dbReference type="Gene3D" id="1.20.1530.20">
    <property type="match status" value="1"/>
</dbReference>
<feature type="transmembrane region" description="Helical" evidence="7">
    <location>
        <begin position="291"/>
        <end position="312"/>
    </location>
</feature>
<dbReference type="Gene3D" id="3.40.50.720">
    <property type="entry name" value="NAD(P)-binding Rossmann-like Domain"/>
    <property type="match status" value="1"/>
</dbReference>
<sequence>MHSVFSEFSILLLMSAATGAISLWLRQPVLIAYIVIGIVAGPAVLGIVTAHDQIDLLAQVGVAVLLFVVGLKLDLQHIRHIGPVALATGLGQLAFTIVIGFLIILAMGKGWMEALYVAVGLTFSSTIIIVKLLSDKREIDSLHGRIAVGFLIVQDLAVVIAMMVMSTLRGDAAGGALLPLIGSLALRIGVALVGMYLLMRYILPKIVERMAQSQELLLIFAIAWGTSLAALGEWAGFSKEAGAFLAGFSLASTEYRDAINARLSGIRDFLLLFFFIDLGAKLDFSTLGGEVWPAVVLSLFVLIGNPLIVMAIMGYMGYRKRTGFLCGLTVAQISEFSIIFVAMGISLGHVDNGALGLTTLVGLITIAMSTYMILYSHPLYTKLAPWLGVFERKRPYRELVTETQRHDPHEADVIVFGLGRYGSRLAIGLKEAQLKVLGVDFDPEVVRALRRQGLPLRYGDGIASEFLESLPLKGVSWVVSTLPDMASNRDLLRGLRELQFDGEIAIVAREEPDASALKKMGVLTILYPMRNAVDFAVDALTAIIRSKEEKS</sequence>
<dbReference type="SUPFAM" id="SSF51735">
    <property type="entry name" value="NAD(P)-binding Rossmann-fold domains"/>
    <property type="match status" value="1"/>
</dbReference>
<keyword evidence="3" id="KW-0813">Transport</keyword>